<feature type="non-terminal residue" evidence="2">
    <location>
        <position position="1"/>
    </location>
</feature>
<feature type="compositionally biased region" description="Low complexity" evidence="1">
    <location>
        <begin position="1"/>
        <end position="22"/>
    </location>
</feature>
<organism evidence="2">
    <name type="scientific">Ornithodoros brasiliensis</name>
    <name type="common">Mouro tick</name>
    <dbReference type="NCBI Taxonomy" id="888526"/>
    <lineage>
        <taxon>Eukaryota</taxon>
        <taxon>Metazoa</taxon>
        <taxon>Ecdysozoa</taxon>
        <taxon>Arthropoda</taxon>
        <taxon>Chelicerata</taxon>
        <taxon>Arachnida</taxon>
        <taxon>Acari</taxon>
        <taxon>Parasitiformes</taxon>
        <taxon>Ixodida</taxon>
        <taxon>Ixodoidea</taxon>
        <taxon>Argasidae</taxon>
        <taxon>Ornithodorinae</taxon>
        <taxon>Ornithodoros</taxon>
    </lineage>
</organism>
<proteinExistence type="predicted"/>
<evidence type="ECO:0000256" key="1">
    <source>
        <dbReference type="SAM" id="MobiDB-lite"/>
    </source>
</evidence>
<dbReference type="AlphaFoldDB" id="A0A1D2AJ98"/>
<dbReference type="EMBL" id="GETE01000175">
    <property type="protein sequence ID" value="JAT79228.1"/>
    <property type="molecule type" value="Transcribed_RNA"/>
</dbReference>
<sequence>STNSRRSSSVPNVRDSMGSVLHCGGGSSLGGSSWTLESGGPPLLRSKSHLVPMVWHNSHSPFGPLHGERHSYHPRAGIQGSHTAKCTAGRQTMITHLGLLRVKMAILKRTT</sequence>
<evidence type="ECO:0000313" key="2">
    <source>
        <dbReference type="EMBL" id="JAT79228.1"/>
    </source>
</evidence>
<reference evidence="2" key="1">
    <citation type="submission" date="2016-07" db="EMBL/GenBank/DDBJ databases">
        <title>Salivary Glands transcriptome analysis on engorged females of Ornithodoros brasiliensis (Acari:Argasidae).</title>
        <authorList>
            <person name="Simons S.M."/>
            <person name="Carvalho E."/>
            <person name="Junqueira-de-Azevedo I."/>
            <person name="Ho P.L."/>
            <person name="Giovanni D."/>
            <person name="Mendonca R."/>
            <person name="Onofrio V."/>
            <person name="Landulfo G."/>
            <person name="Ramirez D."/>
            <person name="Barros-Battesti D."/>
        </authorList>
    </citation>
    <scope>NUCLEOTIDE SEQUENCE</scope>
    <source>
        <strain evidence="2">Female</strain>
        <tissue evidence="2">Salivary gland</tissue>
    </source>
</reference>
<feature type="region of interest" description="Disordered" evidence="1">
    <location>
        <begin position="1"/>
        <end position="24"/>
    </location>
</feature>
<accession>A0A1D2AJ98</accession>
<name>A0A1D2AJ98_ORNBR</name>
<protein>
    <submittedName>
        <fullName evidence="2">Uncharacterized protein</fullName>
    </submittedName>
</protein>